<dbReference type="PANTHER" id="PTHR11461:SF211">
    <property type="entry name" value="GH10112P-RELATED"/>
    <property type="match status" value="1"/>
</dbReference>
<evidence type="ECO:0000313" key="6">
    <source>
        <dbReference type="EMBL" id="KAK9080285.1"/>
    </source>
</evidence>
<dbReference type="Gene3D" id="2.30.39.10">
    <property type="entry name" value="Alpha-1-antitrypsin, domain 1"/>
    <property type="match status" value="1"/>
</dbReference>
<dbReference type="InterPro" id="IPR036186">
    <property type="entry name" value="Serpin_sf"/>
</dbReference>
<evidence type="ECO:0000256" key="1">
    <source>
        <dbReference type="ARBA" id="ARBA00009500"/>
    </source>
</evidence>
<feature type="domain" description="Serpin" evidence="5">
    <location>
        <begin position="61"/>
        <end position="432"/>
    </location>
</feature>
<organism evidence="6 7">
    <name type="scientific">Deinandra increscens subsp. villosa</name>
    <dbReference type="NCBI Taxonomy" id="3103831"/>
    <lineage>
        <taxon>Eukaryota</taxon>
        <taxon>Viridiplantae</taxon>
        <taxon>Streptophyta</taxon>
        <taxon>Embryophyta</taxon>
        <taxon>Tracheophyta</taxon>
        <taxon>Spermatophyta</taxon>
        <taxon>Magnoliopsida</taxon>
        <taxon>eudicotyledons</taxon>
        <taxon>Gunneridae</taxon>
        <taxon>Pentapetalae</taxon>
        <taxon>asterids</taxon>
        <taxon>campanulids</taxon>
        <taxon>Asterales</taxon>
        <taxon>Asteraceae</taxon>
        <taxon>Asteroideae</taxon>
        <taxon>Heliantheae alliance</taxon>
        <taxon>Madieae</taxon>
        <taxon>Madiinae</taxon>
        <taxon>Deinandra</taxon>
    </lineage>
</organism>
<dbReference type="Gene3D" id="3.30.497.10">
    <property type="entry name" value="Antithrombin, subunit I, domain 2"/>
    <property type="match status" value="1"/>
</dbReference>
<proteinExistence type="inferred from homology"/>
<dbReference type="InterPro" id="IPR042178">
    <property type="entry name" value="Serpin_sf_1"/>
</dbReference>
<evidence type="ECO:0000256" key="4">
    <source>
        <dbReference type="RuleBase" id="RU000411"/>
    </source>
</evidence>
<accession>A0AAP0DVU7</accession>
<dbReference type="Pfam" id="PF00079">
    <property type="entry name" value="Serpin"/>
    <property type="match status" value="1"/>
</dbReference>
<sequence length="435" mass="48353">MFPSSLRAYALNAPASIFNRLTQIPTLRSPHRLLRPSLLNFRPKSSTAVQQSLVNQTQVSVTLATHLFSNKFPNSNVVFSPLSIHVVLSLVAAGAKGQTLDQILAFLKSNSVDELNNLSSHLMSMILTDGSPMGGLCLCCANGVWVEKTLSLKHSFKQVVDNVYKATCDHVDFQNKAADVVKEVNSWAEKQTNGLIEKILHADAVNKNTWLIFANAIYFKGEWDQKFDSSETKESDFHLLDGSKVQVPFMTSTEKQFVAEYDDFKVLALSYLQGQDTREFTMYIFLPHAKDGLRSLIEKISSSSDFFDSHVPQQKVKTGKFLIPKFKISSGFKACDVLKELGLLLPFSDEHGLTEMVDLSVGQRGYALDIHHKSFMEVNEDGTEAAAVTTFRVGCARMVKPNVDFVADHPFLFVIREDVTGAVLFMGQVVDPSVD</sequence>
<gene>
    <name evidence="6" type="ORF">SSX86_000043</name>
</gene>
<dbReference type="SMART" id="SM00093">
    <property type="entry name" value="SERPIN"/>
    <property type="match status" value="1"/>
</dbReference>
<dbReference type="CDD" id="cd02043">
    <property type="entry name" value="serpinP_plants"/>
    <property type="match status" value="1"/>
</dbReference>
<dbReference type="InterPro" id="IPR023796">
    <property type="entry name" value="Serpin_dom"/>
</dbReference>
<evidence type="ECO:0000256" key="3">
    <source>
        <dbReference type="ARBA" id="ARBA00022900"/>
    </source>
</evidence>
<dbReference type="EMBL" id="JBCNJP010000002">
    <property type="protein sequence ID" value="KAK9080285.1"/>
    <property type="molecule type" value="Genomic_DNA"/>
</dbReference>
<reference evidence="6 7" key="1">
    <citation type="submission" date="2024-04" db="EMBL/GenBank/DDBJ databases">
        <title>The reference genome of an endangered Asteraceae, Deinandra increscens subsp. villosa, native to the Central Coast of California.</title>
        <authorList>
            <person name="Guilliams M."/>
            <person name="Hasenstab-Lehman K."/>
            <person name="Meyer R."/>
            <person name="Mcevoy S."/>
        </authorList>
    </citation>
    <scope>NUCLEOTIDE SEQUENCE [LARGE SCALE GENOMIC DNA]</scope>
    <source>
        <tissue evidence="6">Leaf</tissue>
    </source>
</reference>
<dbReference type="SUPFAM" id="SSF56574">
    <property type="entry name" value="Serpins"/>
    <property type="match status" value="1"/>
</dbReference>
<keyword evidence="7" id="KW-1185">Reference proteome</keyword>
<dbReference type="FunFam" id="3.30.497.10:FF:000012">
    <property type="entry name" value="Predicted protein"/>
    <property type="match status" value="1"/>
</dbReference>
<dbReference type="InterPro" id="IPR042185">
    <property type="entry name" value="Serpin_sf_2"/>
</dbReference>
<keyword evidence="2" id="KW-0646">Protease inhibitor</keyword>
<dbReference type="GO" id="GO:0005615">
    <property type="term" value="C:extracellular space"/>
    <property type="evidence" value="ECO:0007669"/>
    <property type="project" value="InterPro"/>
</dbReference>
<dbReference type="InterPro" id="IPR000215">
    <property type="entry name" value="Serpin_fam"/>
</dbReference>
<keyword evidence="3" id="KW-0722">Serine protease inhibitor</keyword>
<protein>
    <recommendedName>
        <fullName evidence="5">Serpin domain-containing protein</fullName>
    </recommendedName>
</protein>
<dbReference type="AlphaFoldDB" id="A0AAP0DVU7"/>
<dbReference type="InterPro" id="IPR023795">
    <property type="entry name" value="Serpin_CS"/>
</dbReference>
<dbReference type="PROSITE" id="PS00284">
    <property type="entry name" value="SERPIN"/>
    <property type="match status" value="1"/>
</dbReference>
<comment type="caution">
    <text evidence="6">The sequence shown here is derived from an EMBL/GenBank/DDBJ whole genome shotgun (WGS) entry which is preliminary data.</text>
</comment>
<name>A0AAP0DVU7_9ASTR</name>
<dbReference type="Proteomes" id="UP001408789">
    <property type="component" value="Unassembled WGS sequence"/>
</dbReference>
<dbReference type="PANTHER" id="PTHR11461">
    <property type="entry name" value="SERINE PROTEASE INHIBITOR, SERPIN"/>
    <property type="match status" value="1"/>
</dbReference>
<evidence type="ECO:0000259" key="5">
    <source>
        <dbReference type="SMART" id="SM00093"/>
    </source>
</evidence>
<evidence type="ECO:0000256" key="2">
    <source>
        <dbReference type="ARBA" id="ARBA00022690"/>
    </source>
</evidence>
<dbReference type="GO" id="GO:0004867">
    <property type="term" value="F:serine-type endopeptidase inhibitor activity"/>
    <property type="evidence" value="ECO:0007669"/>
    <property type="project" value="UniProtKB-KW"/>
</dbReference>
<comment type="similarity">
    <text evidence="1 4">Belongs to the serpin family.</text>
</comment>
<evidence type="ECO:0000313" key="7">
    <source>
        <dbReference type="Proteomes" id="UP001408789"/>
    </source>
</evidence>